<comment type="caution">
    <text evidence="1">The sequence shown here is derived from an EMBL/GenBank/DDBJ whole genome shotgun (WGS) entry which is preliminary data.</text>
</comment>
<dbReference type="EMBL" id="CM047904">
    <property type="protein sequence ID" value="KAJ0090972.1"/>
    <property type="molecule type" value="Genomic_DNA"/>
</dbReference>
<sequence>MDTGGNNGVGVTGWGVEGRNLSGLLMVGESNTVARSTWGAAMCGQSEGLGQAQWRWGWEATVAGLSRGERQMPRELMLRFKCSYVPLKLSIGPAVNSATIKPSYADSNVVQSNGSTCCDDEPQSWGISTTRDWNSNSFILLDLNQSPEDYVESMVNVATINKSGCCDEEQQSCGVSTTYDRQFSSFTSLGLNELPQDIVEPTMNVATINRIDYHDEEQQYCGFILLDLNQSPADCVESMVNVAIINKSGCCDEEQQSCGVSTAYDRQFSSFTSLNLNELPQDIVEPTMNVATINRINYHDEERQYCGISSSCDGTSSRLATLDLNEFPQDFIASIDNVPQPTIDEPQPISCFCFINILQRLRSYIQEDQNVKRRRERSPHSFINQHDNRAAAASCWSNGDTIAVAEAVTNVQQRICSEGSL</sequence>
<organism evidence="1 2">
    <name type="scientific">Pistacia atlantica</name>
    <dbReference type="NCBI Taxonomy" id="434234"/>
    <lineage>
        <taxon>Eukaryota</taxon>
        <taxon>Viridiplantae</taxon>
        <taxon>Streptophyta</taxon>
        <taxon>Embryophyta</taxon>
        <taxon>Tracheophyta</taxon>
        <taxon>Spermatophyta</taxon>
        <taxon>Magnoliopsida</taxon>
        <taxon>eudicotyledons</taxon>
        <taxon>Gunneridae</taxon>
        <taxon>Pentapetalae</taxon>
        <taxon>rosids</taxon>
        <taxon>malvids</taxon>
        <taxon>Sapindales</taxon>
        <taxon>Anacardiaceae</taxon>
        <taxon>Pistacia</taxon>
    </lineage>
</organism>
<dbReference type="Proteomes" id="UP001164250">
    <property type="component" value="Chromosome 8"/>
</dbReference>
<accession>A0ACC1AWD9</accession>
<evidence type="ECO:0000313" key="1">
    <source>
        <dbReference type="EMBL" id="KAJ0090972.1"/>
    </source>
</evidence>
<proteinExistence type="predicted"/>
<reference evidence="2" key="1">
    <citation type="journal article" date="2023" name="G3 (Bethesda)">
        <title>Genome assembly and association tests identify interacting loci associated with vigor, precocity, and sex in interspecific pistachio rootstocks.</title>
        <authorList>
            <person name="Palmer W."/>
            <person name="Jacygrad E."/>
            <person name="Sagayaradj S."/>
            <person name="Cavanaugh K."/>
            <person name="Han R."/>
            <person name="Bertier L."/>
            <person name="Beede B."/>
            <person name="Kafkas S."/>
            <person name="Golino D."/>
            <person name="Preece J."/>
            <person name="Michelmore R."/>
        </authorList>
    </citation>
    <scope>NUCLEOTIDE SEQUENCE [LARGE SCALE GENOMIC DNA]</scope>
</reference>
<name>A0ACC1AWD9_9ROSI</name>
<evidence type="ECO:0000313" key="2">
    <source>
        <dbReference type="Proteomes" id="UP001164250"/>
    </source>
</evidence>
<gene>
    <name evidence="1" type="ORF">Patl1_12717</name>
</gene>
<keyword evidence="2" id="KW-1185">Reference proteome</keyword>
<protein>
    <submittedName>
        <fullName evidence="1">Uncharacterized protein</fullName>
    </submittedName>
</protein>